<dbReference type="InterPro" id="IPR043993">
    <property type="entry name" value="T4SS_pilin"/>
</dbReference>
<comment type="caution">
    <text evidence="2">The sequence shown here is derived from an EMBL/GenBank/DDBJ whole genome shotgun (WGS) entry which is preliminary data.</text>
</comment>
<accession>A0A1G2QQ56</accession>
<feature type="transmembrane region" description="Helical" evidence="1">
    <location>
        <begin position="60"/>
        <end position="87"/>
    </location>
</feature>
<protein>
    <submittedName>
        <fullName evidence="2">Uncharacterized protein</fullName>
    </submittedName>
</protein>
<evidence type="ECO:0000313" key="3">
    <source>
        <dbReference type="Proteomes" id="UP000177140"/>
    </source>
</evidence>
<reference evidence="2 3" key="1">
    <citation type="journal article" date="2016" name="Nat. Commun.">
        <title>Thousands of microbial genomes shed light on interconnected biogeochemical processes in an aquifer system.</title>
        <authorList>
            <person name="Anantharaman K."/>
            <person name="Brown C.T."/>
            <person name="Hug L.A."/>
            <person name="Sharon I."/>
            <person name="Castelle C.J."/>
            <person name="Probst A.J."/>
            <person name="Thomas B.C."/>
            <person name="Singh A."/>
            <person name="Wilkins M.J."/>
            <person name="Karaoz U."/>
            <person name="Brodie E.L."/>
            <person name="Williams K.H."/>
            <person name="Hubbard S.S."/>
            <person name="Banfield J.F."/>
        </authorList>
    </citation>
    <scope>NUCLEOTIDE SEQUENCE [LARGE SCALE GENOMIC DNA]</scope>
</reference>
<sequence>MIAYAAVGKIALLDRIQSVILDPIITLLFAGAVMYFVWGLVETITSGDDSTKRKTGSNHIMWGLVGIFIMVAVYGILNVVTATIASLDQY</sequence>
<keyword evidence="1" id="KW-0472">Membrane</keyword>
<evidence type="ECO:0000256" key="1">
    <source>
        <dbReference type="SAM" id="Phobius"/>
    </source>
</evidence>
<gene>
    <name evidence="2" type="ORF">A2556_02930</name>
</gene>
<dbReference type="AlphaFoldDB" id="A0A1G2QQ56"/>
<organism evidence="2 3">
    <name type="scientific">Candidatus Vogelbacteria bacterium RIFOXYD2_FULL_44_9</name>
    <dbReference type="NCBI Taxonomy" id="1802441"/>
    <lineage>
        <taxon>Bacteria</taxon>
        <taxon>Candidatus Vogeliibacteriota</taxon>
    </lineage>
</organism>
<dbReference type="EMBL" id="MHTM01000007">
    <property type="protein sequence ID" value="OHA62626.1"/>
    <property type="molecule type" value="Genomic_DNA"/>
</dbReference>
<keyword evidence="1" id="KW-1133">Transmembrane helix</keyword>
<name>A0A1G2QQ56_9BACT</name>
<feature type="transmembrane region" description="Helical" evidence="1">
    <location>
        <begin position="19"/>
        <end position="40"/>
    </location>
</feature>
<dbReference type="Proteomes" id="UP000177140">
    <property type="component" value="Unassembled WGS sequence"/>
</dbReference>
<evidence type="ECO:0000313" key="2">
    <source>
        <dbReference type="EMBL" id="OHA62626.1"/>
    </source>
</evidence>
<proteinExistence type="predicted"/>
<keyword evidence="1" id="KW-0812">Transmembrane</keyword>
<dbReference type="Pfam" id="PF18895">
    <property type="entry name" value="T4SS_pilin"/>
    <property type="match status" value="1"/>
</dbReference>